<accession>A0A0M4LQ30</accession>
<dbReference type="OrthoDB" id="9805455at2"/>
<dbReference type="Gene3D" id="2.40.50.140">
    <property type="entry name" value="Nucleic acid-binding proteins"/>
    <property type="match status" value="1"/>
</dbReference>
<feature type="binding site" evidence="15">
    <location>
        <position position="460"/>
    </location>
    <ligand>
        <name>Mg(2+)</name>
        <dbReference type="ChEBI" id="CHEBI:18420"/>
        <note>shared with alpha subunit</note>
    </ligand>
</feature>
<keyword evidence="4 15" id="KW-0963">Cytoplasm</keyword>
<keyword evidence="10 15" id="KW-0460">Magnesium</keyword>
<dbReference type="Pfam" id="PF03484">
    <property type="entry name" value="B5"/>
    <property type="match status" value="1"/>
</dbReference>
<dbReference type="InterPro" id="IPR041616">
    <property type="entry name" value="PheRS_beta_core"/>
</dbReference>
<dbReference type="GO" id="GO:0000049">
    <property type="term" value="F:tRNA binding"/>
    <property type="evidence" value="ECO:0007669"/>
    <property type="project" value="UniProtKB-UniRule"/>
</dbReference>
<dbReference type="InterPro" id="IPR005121">
    <property type="entry name" value="Fdx_antiC-bd"/>
</dbReference>
<dbReference type="STRING" id="1125411.W908_05830"/>
<dbReference type="EC" id="6.1.1.20" evidence="15"/>
<evidence type="ECO:0000256" key="14">
    <source>
        <dbReference type="ARBA" id="ARBA00049255"/>
    </source>
</evidence>
<keyword evidence="6 15" id="KW-0436">Ligase</keyword>
<comment type="cofactor">
    <cofactor evidence="15">
        <name>Mg(2+)</name>
        <dbReference type="ChEBI" id="CHEBI:18420"/>
    </cofactor>
    <text evidence="15">Binds 2 magnesium ions per tetramer.</text>
</comment>
<dbReference type="Gene3D" id="3.30.930.10">
    <property type="entry name" value="Bira Bifunctional Protein, Domain 2"/>
    <property type="match status" value="1"/>
</dbReference>
<dbReference type="SMART" id="SM00873">
    <property type="entry name" value="B3_4"/>
    <property type="match status" value="1"/>
</dbReference>
<keyword evidence="7 15" id="KW-0479">Metal-binding</keyword>
<keyword evidence="13 15" id="KW-0030">Aminoacyl-tRNA synthetase</keyword>
<comment type="subunit">
    <text evidence="3 15">Tetramer of two alpha and two beta subunits.</text>
</comment>
<feature type="domain" description="B5" evidence="19">
    <location>
        <begin position="400"/>
        <end position="476"/>
    </location>
</feature>
<dbReference type="InterPro" id="IPR004532">
    <property type="entry name" value="Phe-tRNA-ligase_IIc_bsu_bact"/>
</dbReference>
<evidence type="ECO:0000256" key="6">
    <source>
        <dbReference type="ARBA" id="ARBA00022598"/>
    </source>
</evidence>
<dbReference type="SMART" id="SM00874">
    <property type="entry name" value="B5"/>
    <property type="match status" value="1"/>
</dbReference>
<keyword evidence="8 15" id="KW-0547">Nucleotide-binding</keyword>
<evidence type="ECO:0000256" key="13">
    <source>
        <dbReference type="ARBA" id="ARBA00023146"/>
    </source>
</evidence>
<dbReference type="GO" id="GO:0004826">
    <property type="term" value="F:phenylalanine-tRNA ligase activity"/>
    <property type="evidence" value="ECO:0007669"/>
    <property type="project" value="UniProtKB-UniRule"/>
</dbReference>
<dbReference type="GO" id="GO:0006432">
    <property type="term" value="P:phenylalanyl-tRNA aminoacylation"/>
    <property type="evidence" value="ECO:0007669"/>
    <property type="project" value="UniProtKB-UniRule"/>
</dbReference>
<dbReference type="PANTHER" id="PTHR10947">
    <property type="entry name" value="PHENYLALANYL-TRNA SYNTHETASE BETA CHAIN AND LEUCINE-RICH REPEAT-CONTAINING PROTEIN 47"/>
    <property type="match status" value="1"/>
</dbReference>
<dbReference type="NCBIfam" id="TIGR00472">
    <property type="entry name" value="pheT_bact"/>
    <property type="match status" value="1"/>
</dbReference>
<evidence type="ECO:0000256" key="15">
    <source>
        <dbReference type="HAMAP-Rule" id="MF_00283"/>
    </source>
</evidence>
<dbReference type="CDD" id="cd00769">
    <property type="entry name" value="PheRS_beta_core"/>
    <property type="match status" value="1"/>
</dbReference>
<dbReference type="GO" id="GO:0005524">
    <property type="term" value="F:ATP binding"/>
    <property type="evidence" value="ECO:0007669"/>
    <property type="project" value="UniProtKB-UniRule"/>
</dbReference>
<dbReference type="GO" id="GO:0000287">
    <property type="term" value="F:magnesium ion binding"/>
    <property type="evidence" value="ECO:0007669"/>
    <property type="project" value="UniProtKB-UniRule"/>
</dbReference>
<dbReference type="KEGG" id="tsn:W908_05830"/>
<evidence type="ECO:0000256" key="1">
    <source>
        <dbReference type="ARBA" id="ARBA00004496"/>
    </source>
</evidence>
<dbReference type="Pfam" id="PF03147">
    <property type="entry name" value="FDX-ACB"/>
    <property type="match status" value="1"/>
</dbReference>
<proteinExistence type="inferred from homology"/>
<evidence type="ECO:0000259" key="17">
    <source>
        <dbReference type="PROSITE" id="PS50886"/>
    </source>
</evidence>
<dbReference type="RefSeq" id="WP_053820315.1">
    <property type="nucleotide sequence ID" value="NZ_CP006911.1"/>
</dbReference>
<evidence type="ECO:0000256" key="11">
    <source>
        <dbReference type="ARBA" id="ARBA00022884"/>
    </source>
</evidence>
<dbReference type="PANTHER" id="PTHR10947:SF0">
    <property type="entry name" value="PHENYLALANINE--TRNA LIGASE BETA SUBUNIT"/>
    <property type="match status" value="1"/>
</dbReference>
<keyword evidence="11 16" id="KW-0694">RNA-binding</keyword>
<reference evidence="20 21" key="1">
    <citation type="journal article" date="2015" name="Genome Announc.">
        <title>Genome Sequence of 'Candidatus Thioglobus singularis' Strain PS1, a Mixotroph from the SUP05 Clade of Marine Gammaproteobacteria.</title>
        <authorList>
            <person name="Marshall K.T."/>
            <person name="Morris R.M."/>
        </authorList>
    </citation>
    <scope>NUCLEOTIDE SEQUENCE [LARGE SCALE GENOMIC DNA]</scope>
    <source>
        <strain evidence="20 21">PS1</strain>
    </source>
</reference>
<organism evidence="20 21">
    <name type="scientific">Candidatus Pseudothioglobus singularis PS1</name>
    <dbReference type="NCBI Taxonomy" id="1125411"/>
    <lineage>
        <taxon>Bacteria</taxon>
        <taxon>Pseudomonadati</taxon>
        <taxon>Pseudomonadota</taxon>
        <taxon>Gammaproteobacteria</taxon>
        <taxon>Candidatus Pseudothioglobaceae</taxon>
        <taxon>Candidatus Pseudothioglobus</taxon>
    </lineage>
</organism>
<evidence type="ECO:0000256" key="7">
    <source>
        <dbReference type="ARBA" id="ARBA00022723"/>
    </source>
</evidence>
<dbReference type="InterPro" id="IPR005146">
    <property type="entry name" value="B3/B4_tRNA-bd"/>
</dbReference>
<feature type="domain" description="FDX-ACB" evidence="18">
    <location>
        <begin position="694"/>
        <end position="787"/>
    </location>
</feature>
<feature type="domain" description="TRNA-binding" evidence="17">
    <location>
        <begin position="39"/>
        <end position="148"/>
    </location>
</feature>
<dbReference type="Pfam" id="PF03483">
    <property type="entry name" value="B3_4"/>
    <property type="match status" value="1"/>
</dbReference>
<dbReference type="InterPro" id="IPR036690">
    <property type="entry name" value="Fdx_antiC-bd_sf"/>
</dbReference>
<dbReference type="PROSITE" id="PS51483">
    <property type="entry name" value="B5"/>
    <property type="match status" value="1"/>
</dbReference>
<evidence type="ECO:0000256" key="4">
    <source>
        <dbReference type="ARBA" id="ARBA00022490"/>
    </source>
</evidence>
<dbReference type="InterPro" id="IPR012340">
    <property type="entry name" value="NA-bd_OB-fold"/>
</dbReference>
<dbReference type="InterPro" id="IPR033714">
    <property type="entry name" value="tRNA_bind_bactPheRS"/>
</dbReference>
<dbReference type="PROSITE" id="PS50886">
    <property type="entry name" value="TRBD"/>
    <property type="match status" value="1"/>
</dbReference>
<dbReference type="InterPro" id="IPR009061">
    <property type="entry name" value="DNA-bd_dom_put_sf"/>
</dbReference>
<dbReference type="PROSITE" id="PS51447">
    <property type="entry name" value="FDX_ACB"/>
    <property type="match status" value="1"/>
</dbReference>
<keyword evidence="12 15" id="KW-0648">Protein biosynthesis</keyword>
<comment type="subcellular location">
    <subcellularLocation>
        <location evidence="1 15">Cytoplasm</location>
    </subcellularLocation>
</comment>
<comment type="similarity">
    <text evidence="2 15">Belongs to the phenylalanyl-tRNA synthetase beta subunit family. Type 1 subfamily.</text>
</comment>
<name>A0A0M4LQ30_9GAMM</name>
<evidence type="ECO:0000259" key="19">
    <source>
        <dbReference type="PROSITE" id="PS51483"/>
    </source>
</evidence>
<keyword evidence="21" id="KW-1185">Reference proteome</keyword>
<evidence type="ECO:0000256" key="2">
    <source>
        <dbReference type="ARBA" id="ARBA00008653"/>
    </source>
</evidence>
<protein>
    <recommendedName>
        <fullName evidence="15">Phenylalanine--tRNA ligase beta subunit</fullName>
        <ecNumber evidence="15">6.1.1.20</ecNumber>
    </recommendedName>
    <alternativeName>
        <fullName evidence="15">Phenylalanyl-tRNA synthetase beta subunit</fullName>
        <shortName evidence="15">PheRS</shortName>
    </alternativeName>
</protein>
<evidence type="ECO:0000256" key="3">
    <source>
        <dbReference type="ARBA" id="ARBA00011209"/>
    </source>
</evidence>
<gene>
    <name evidence="15" type="primary">pheT</name>
    <name evidence="20" type="ORF">W908_05830</name>
</gene>
<dbReference type="InterPro" id="IPR002547">
    <property type="entry name" value="tRNA-bd_dom"/>
</dbReference>
<comment type="catalytic activity">
    <reaction evidence="14 15">
        <text>tRNA(Phe) + L-phenylalanine + ATP = L-phenylalanyl-tRNA(Phe) + AMP + diphosphate + H(+)</text>
        <dbReference type="Rhea" id="RHEA:19413"/>
        <dbReference type="Rhea" id="RHEA-COMP:9668"/>
        <dbReference type="Rhea" id="RHEA-COMP:9699"/>
        <dbReference type="ChEBI" id="CHEBI:15378"/>
        <dbReference type="ChEBI" id="CHEBI:30616"/>
        <dbReference type="ChEBI" id="CHEBI:33019"/>
        <dbReference type="ChEBI" id="CHEBI:58095"/>
        <dbReference type="ChEBI" id="CHEBI:78442"/>
        <dbReference type="ChEBI" id="CHEBI:78531"/>
        <dbReference type="ChEBI" id="CHEBI:456215"/>
        <dbReference type="EC" id="6.1.1.20"/>
    </reaction>
</comment>
<dbReference type="Pfam" id="PF01588">
    <property type="entry name" value="tRNA_bind"/>
    <property type="match status" value="1"/>
</dbReference>
<dbReference type="SUPFAM" id="SSF46955">
    <property type="entry name" value="Putative DNA-binding domain"/>
    <property type="match status" value="1"/>
</dbReference>
<dbReference type="PATRIC" id="fig|1125411.7.peg.1149"/>
<dbReference type="AlphaFoldDB" id="A0A0M4LQ30"/>
<keyword evidence="5 16" id="KW-0820">tRNA-binding</keyword>
<dbReference type="FunFam" id="3.30.70.380:FF:000001">
    <property type="entry name" value="Phenylalanine--tRNA ligase beta subunit"/>
    <property type="match status" value="1"/>
</dbReference>
<feature type="binding site" evidence="15">
    <location>
        <position position="464"/>
    </location>
    <ligand>
        <name>Mg(2+)</name>
        <dbReference type="ChEBI" id="CHEBI:18420"/>
        <note>shared with alpha subunit</note>
    </ligand>
</feature>
<feature type="binding site" evidence="15">
    <location>
        <position position="463"/>
    </location>
    <ligand>
        <name>Mg(2+)</name>
        <dbReference type="ChEBI" id="CHEBI:18420"/>
        <note>shared with alpha subunit</note>
    </ligand>
</feature>
<dbReference type="FunFam" id="2.40.50.140:FF:000045">
    <property type="entry name" value="Phenylalanine--tRNA ligase beta subunit"/>
    <property type="match status" value="1"/>
</dbReference>
<dbReference type="InterPro" id="IPR045060">
    <property type="entry name" value="Phe-tRNA-ligase_IIc_bsu"/>
</dbReference>
<dbReference type="InterPro" id="IPR005147">
    <property type="entry name" value="tRNA_synthase_B5-dom"/>
</dbReference>
<evidence type="ECO:0000256" key="16">
    <source>
        <dbReference type="PROSITE-ProRule" id="PRU00209"/>
    </source>
</evidence>
<dbReference type="Gene3D" id="3.30.56.10">
    <property type="match status" value="2"/>
</dbReference>
<dbReference type="HAMAP" id="MF_00283">
    <property type="entry name" value="Phe_tRNA_synth_beta1"/>
    <property type="match status" value="1"/>
</dbReference>
<evidence type="ECO:0000313" key="21">
    <source>
        <dbReference type="Proteomes" id="UP000068905"/>
    </source>
</evidence>
<dbReference type="SMART" id="SM00896">
    <property type="entry name" value="FDX-ACB"/>
    <property type="match status" value="1"/>
</dbReference>
<dbReference type="InterPro" id="IPR045864">
    <property type="entry name" value="aa-tRNA-synth_II/BPL/LPL"/>
</dbReference>
<evidence type="ECO:0000256" key="10">
    <source>
        <dbReference type="ARBA" id="ARBA00022842"/>
    </source>
</evidence>
<dbReference type="SUPFAM" id="SSF54991">
    <property type="entry name" value="Anticodon-binding domain of PheRS"/>
    <property type="match status" value="1"/>
</dbReference>
<dbReference type="Pfam" id="PF17759">
    <property type="entry name" value="tRNA_synthFbeta"/>
    <property type="match status" value="1"/>
</dbReference>
<dbReference type="Gene3D" id="3.30.70.380">
    <property type="entry name" value="Ferrodoxin-fold anticodon-binding domain"/>
    <property type="match status" value="1"/>
</dbReference>
<dbReference type="NCBIfam" id="NF045760">
    <property type="entry name" value="YtpR"/>
    <property type="match status" value="1"/>
</dbReference>
<keyword evidence="9 15" id="KW-0067">ATP-binding</keyword>
<dbReference type="Gene3D" id="3.50.40.10">
    <property type="entry name" value="Phenylalanyl-trna Synthetase, Chain B, domain 3"/>
    <property type="match status" value="1"/>
</dbReference>
<evidence type="ECO:0000256" key="9">
    <source>
        <dbReference type="ARBA" id="ARBA00022840"/>
    </source>
</evidence>
<dbReference type="GO" id="GO:0009328">
    <property type="term" value="C:phenylalanine-tRNA ligase complex"/>
    <property type="evidence" value="ECO:0007669"/>
    <property type="project" value="TreeGrafter"/>
</dbReference>
<evidence type="ECO:0000259" key="18">
    <source>
        <dbReference type="PROSITE" id="PS51447"/>
    </source>
</evidence>
<evidence type="ECO:0000256" key="12">
    <source>
        <dbReference type="ARBA" id="ARBA00022917"/>
    </source>
</evidence>
<dbReference type="SUPFAM" id="SSF50249">
    <property type="entry name" value="Nucleic acid-binding proteins"/>
    <property type="match status" value="1"/>
</dbReference>
<dbReference type="InterPro" id="IPR020825">
    <property type="entry name" value="Phe-tRNA_synthase-like_B3/B4"/>
</dbReference>
<evidence type="ECO:0000313" key="20">
    <source>
        <dbReference type="EMBL" id="ALE02097.1"/>
    </source>
</evidence>
<evidence type="ECO:0000256" key="8">
    <source>
        <dbReference type="ARBA" id="ARBA00022741"/>
    </source>
</evidence>
<sequence>MNISTRWLREWVSPDVSDIELSEKLTMAGLEVDQIAPVAPPFEGLVVGHVVSCGKHPNADKLSLCEVDVGADENLQIICGAPNVREDLKVAVATVGSVLPSKLKIKRAKLRGVESNGMLCSESEMGMSDSHDGIIELDSESQIGENVRSVLDLDDQIIELDITPNRGDCFSVLGVAREVCVNYDLSMPALNYKASQKGNISFTSTVSNPKECPRYLTRVISGVDNTTQTPKWMAQKLSRASQQLHSPIVDITNYVLLELGQPMHAFDLSKINGDINVRSAKKNEPLELLNGQSVELTEDTLVIADEKSAIAIAGVIGGMGSSTLEDSTEILLESAFFEPVAISGVARSYGLHTEASLRFERGVDFNITSQAMERATELVLEICGGQASKINECTHSDSLPQIEPIEISKEKISKVLGFELETSWIESKFQFLELDFKTNNDDSWTITPPSFRFDIRIPADIIEELARLYGYDKIPVKRLSIEANISNASQAQVSSHVLSSSLVNRGYQEVIAYSFISNEMHDLVDPKSKKILLQNPISDDMAVMRSSLWSGLIQSAKSNIRRGHLNSRFFELGLCFSGISVEDQVQKIAGIISGNRYNSQWGSSEREVDFFDIKSDVEALLALSKKDYSFEAAEHPALQMGQSAKIMNGKKQIGWVGALSPKLQKKLSMPTAFLFELIQSEIEQGETPIYASFSSFQASQRDIAIVVSKELSADEIIGSIQSLKQADLVDVNLFDVYEGEHIEQGSKSVALNLTYQSTEVTLTDEQLAEKVSKIVAHLETNFSAKLR</sequence>
<feature type="binding site" evidence="15">
    <location>
        <position position="454"/>
    </location>
    <ligand>
        <name>Mg(2+)</name>
        <dbReference type="ChEBI" id="CHEBI:18420"/>
        <note>shared with alpha subunit</note>
    </ligand>
</feature>
<dbReference type="EMBL" id="CP006911">
    <property type="protein sequence ID" value="ALE02097.1"/>
    <property type="molecule type" value="Genomic_DNA"/>
</dbReference>
<dbReference type="SUPFAM" id="SSF55681">
    <property type="entry name" value="Class II aaRS and biotin synthetases"/>
    <property type="match status" value="1"/>
</dbReference>
<dbReference type="SUPFAM" id="SSF56037">
    <property type="entry name" value="PheT/TilS domain"/>
    <property type="match status" value="1"/>
</dbReference>
<dbReference type="CDD" id="cd02796">
    <property type="entry name" value="tRNA_bind_bactPheRS"/>
    <property type="match status" value="1"/>
</dbReference>
<evidence type="ECO:0000256" key="5">
    <source>
        <dbReference type="ARBA" id="ARBA00022555"/>
    </source>
</evidence>
<dbReference type="Proteomes" id="UP000068905">
    <property type="component" value="Chromosome"/>
</dbReference>